<evidence type="ECO:0000313" key="1">
    <source>
        <dbReference type="EMBL" id="KKN07023.1"/>
    </source>
</evidence>
<gene>
    <name evidence="1" type="ORF">LCGC14_1071420</name>
</gene>
<name>A0A0F9QNZ9_9ZZZZ</name>
<reference evidence="1" key="1">
    <citation type="journal article" date="2015" name="Nature">
        <title>Complex archaea that bridge the gap between prokaryotes and eukaryotes.</title>
        <authorList>
            <person name="Spang A."/>
            <person name="Saw J.H."/>
            <person name="Jorgensen S.L."/>
            <person name="Zaremba-Niedzwiedzka K."/>
            <person name="Martijn J."/>
            <person name="Lind A.E."/>
            <person name="van Eijk R."/>
            <person name="Schleper C."/>
            <person name="Guy L."/>
            <person name="Ettema T.J."/>
        </authorList>
    </citation>
    <scope>NUCLEOTIDE SEQUENCE</scope>
</reference>
<dbReference type="AlphaFoldDB" id="A0A0F9QNZ9"/>
<accession>A0A0F9QNZ9</accession>
<dbReference type="EMBL" id="LAZR01004616">
    <property type="protein sequence ID" value="KKN07023.1"/>
    <property type="molecule type" value="Genomic_DNA"/>
</dbReference>
<proteinExistence type="predicted"/>
<protein>
    <submittedName>
        <fullName evidence="1">Uncharacterized protein</fullName>
    </submittedName>
</protein>
<organism evidence="1">
    <name type="scientific">marine sediment metagenome</name>
    <dbReference type="NCBI Taxonomy" id="412755"/>
    <lineage>
        <taxon>unclassified sequences</taxon>
        <taxon>metagenomes</taxon>
        <taxon>ecological metagenomes</taxon>
    </lineage>
</organism>
<comment type="caution">
    <text evidence="1">The sequence shown here is derived from an EMBL/GenBank/DDBJ whole genome shotgun (WGS) entry which is preliminary data.</text>
</comment>
<sequence length="78" mass="9171">MMEYSKKAPEYGQVIWGEIDNDKTDDFKKALNSYLYEDRDKSLDSGFLSKYGSIVFAEIKSFSLFEFEKSFTQYFSTD</sequence>